<organism evidence="4 5">
    <name type="scientific">Candidatus Falkowbacteria bacterium RIFOXYD2_FULL_34_120</name>
    <dbReference type="NCBI Taxonomy" id="1798007"/>
    <lineage>
        <taxon>Bacteria</taxon>
        <taxon>Candidatus Falkowiibacteriota</taxon>
    </lineage>
</organism>
<dbReference type="Pfam" id="PF00156">
    <property type="entry name" value="Pribosyltran"/>
    <property type="match status" value="1"/>
</dbReference>
<evidence type="ECO:0000256" key="1">
    <source>
        <dbReference type="ARBA" id="ARBA00048811"/>
    </source>
</evidence>
<dbReference type="GO" id="GO:0006178">
    <property type="term" value="P:guanine salvage"/>
    <property type="evidence" value="ECO:0007669"/>
    <property type="project" value="TreeGrafter"/>
</dbReference>
<comment type="catalytic activity">
    <reaction evidence="2">
        <text>IMP + diphosphate = hypoxanthine + 5-phospho-alpha-D-ribose 1-diphosphate</text>
        <dbReference type="Rhea" id="RHEA:17973"/>
        <dbReference type="ChEBI" id="CHEBI:17368"/>
        <dbReference type="ChEBI" id="CHEBI:33019"/>
        <dbReference type="ChEBI" id="CHEBI:58017"/>
        <dbReference type="ChEBI" id="CHEBI:58053"/>
        <dbReference type="EC" id="2.4.2.8"/>
    </reaction>
    <physiologicalReaction direction="right-to-left" evidence="2">
        <dbReference type="Rhea" id="RHEA:17975"/>
    </physiologicalReaction>
</comment>
<evidence type="ECO:0000313" key="4">
    <source>
        <dbReference type="EMBL" id="OGF40440.1"/>
    </source>
</evidence>
<comment type="caution">
    <text evidence="4">The sequence shown here is derived from an EMBL/GenBank/DDBJ whole genome shotgun (WGS) entry which is preliminary data.</text>
</comment>
<proteinExistence type="predicted"/>
<comment type="catalytic activity">
    <reaction evidence="1">
        <text>GMP + diphosphate = guanine + 5-phospho-alpha-D-ribose 1-diphosphate</text>
        <dbReference type="Rhea" id="RHEA:25424"/>
        <dbReference type="ChEBI" id="CHEBI:16235"/>
        <dbReference type="ChEBI" id="CHEBI:33019"/>
        <dbReference type="ChEBI" id="CHEBI:58017"/>
        <dbReference type="ChEBI" id="CHEBI:58115"/>
        <dbReference type="EC" id="2.4.2.8"/>
    </reaction>
    <physiologicalReaction direction="right-to-left" evidence="1">
        <dbReference type="Rhea" id="RHEA:25426"/>
    </physiologicalReaction>
</comment>
<dbReference type="EMBL" id="MFGO01000029">
    <property type="protein sequence ID" value="OGF40440.1"/>
    <property type="molecule type" value="Genomic_DNA"/>
</dbReference>
<sequence length="196" mass="22453">MQDKLKIVFNKEEVEEKIAELAEVISRDYQDKDLVLLCVLKGAFVFAGDLMKKLSIPSKIEFIRISSYGDSKKSSGVLKIKGKLEIDLDIRGKDILIVEDIIDSGLTMEFLVDYLKNYKPNKRGQSFEKKKSSNHEECYAPNSVKICSLINRLNVENKKIEPDYVCFNIDSKDFFVGCGMDFSERYRNLPYIAAII</sequence>
<dbReference type="AlphaFoldDB" id="A0A1F5TNE3"/>
<dbReference type="Proteomes" id="UP000177579">
    <property type="component" value="Unassembled WGS sequence"/>
</dbReference>
<dbReference type="InterPro" id="IPR050408">
    <property type="entry name" value="HGPRT"/>
</dbReference>
<dbReference type="PANTHER" id="PTHR43340:SF1">
    <property type="entry name" value="HYPOXANTHINE PHOSPHORIBOSYLTRANSFERASE"/>
    <property type="match status" value="1"/>
</dbReference>
<dbReference type="PANTHER" id="PTHR43340">
    <property type="entry name" value="HYPOXANTHINE-GUANINE PHOSPHORIBOSYLTRANSFERASE"/>
    <property type="match status" value="1"/>
</dbReference>
<accession>A0A1F5TNE3</accession>
<evidence type="ECO:0000313" key="5">
    <source>
        <dbReference type="Proteomes" id="UP000177579"/>
    </source>
</evidence>
<dbReference type="GO" id="GO:0046100">
    <property type="term" value="P:hypoxanthine metabolic process"/>
    <property type="evidence" value="ECO:0007669"/>
    <property type="project" value="TreeGrafter"/>
</dbReference>
<dbReference type="InterPro" id="IPR029057">
    <property type="entry name" value="PRTase-like"/>
</dbReference>
<dbReference type="CDD" id="cd06223">
    <property type="entry name" value="PRTases_typeI"/>
    <property type="match status" value="1"/>
</dbReference>
<dbReference type="GO" id="GO:0000287">
    <property type="term" value="F:magnesium ion binding"/>
    <property type="evidence" value="ECO:0007669"/>
    <property type="project" value="TreeGrafter"/>
</dbReference>
<name>A0A1F5TNE3_9BACT</name>
<gene>
    <name evidence="4" type="ORF">A2531_02800</name>
</gene>
<dbReference type="GO" id="GO:0005829">
    <property type="term" value="C:cytosol"/>
    <property type="evidence" value="ECO:0007669"/>
    <property type="project" value="TreeGrafter"/>
</dbReference>
<dbReference type="InterPro" id="IPR000836">
    <property type="entry name" value="PRTase_dom"/>
</dbReference>
<dbReference type="GO" id="GO:0004422">
    <property type="term" value="F:hypoxanthine phosphoribosyltransferase activity"/>
    <property type="evidence" value="ECO:0007669"/>
    <property type="project" value="TreeGrafter"/>
</dbReference>
<dbReference type="Gene3D" id="3.40.50.2020">
    <property type="match status" value="1"/>
</dbReference>
<reference evidence="4 5" key="1">
    <citation type="journal article" date="2016" name="Nat. Commun.">
        <title>Thousands of microbial genomes shed light on interconnected biogeochemical processes in an aquifer system.</title>
        <authorList>
            <person name="Anantharaman K."/>
            <person name="Brown C.T."/>
            <person name="Hug L.A."/>
            <person name="Sharon I."/>
            <person name="Castelle C.J."/>
            <person name="Probst A.J."/>
            <person name="Thomas B.C."/>
            <person name="Singh A."/>
            <person name="Wilkins M.J."/>
            <person name="Karaoz U."/>
            <person name="Brodie E.L."/>
            <person name="Williams K.H."/>
            <person name="Hubbard S.S."/>
            <person name="Banfield J.F."/>
        </authorList>
    </citation>
    <scope>NUCLEOTIDE SEQUENCE [LARGE SCALE GENOMIC DNA]</scope>
</reference>
<dbReference type="SUPFAM" id="SSF53271">
    <property type="entry name" value="PRTase-like"/>
    <property type="match status" value="1"/>
</dbReference>
<evidence type="ECO:0000259" key="3">
    <source>
        <dbReference type="Pfam" id="PF00156"/>
    </source>
</evidence>
<dbReference type="GO" id="GO:0032264">
    <property type="term" value="P:IMP salvage"/>
    <property type="evidence" value="ECO:0007669"/>
    <property type="project" value="TreeGrafter"/>
</dbReference>
<evidence type="ECO:0000256" key="2">
    <source>
        <dbReference type="ARBA" id="ARBA00049402"/>
    </source>
</evidence>
<dbReference type="GO" id="GO:0032263">
    <property type="term" value="P:GMP salvage"/>
    <property type="evidence" value="ECO:0007669"/>
    <property type="project" value="TreeGrafter"/>
</dbReference>
<feature type="domain" description="Phosphoribosyltransferase" evidence="3">
    <location>
        <begin position="10"/>
        <end position="182"/>
    </location>
</feature>
<protein>
    <recommendedName>
        <fullName evidence="3">Phosphoribosyltransferase domain-containing protein</fullName>
    </recommendedName>
</protein>